<comment type="cofactor">
    <cofactor evidence="1">
        <name>Mn(2+)</name>
        <dbReference type="ChEBI" id="CHEBI:29035"/>
    </cofactor>
</comment>
<dbReference type="InterPro" id="IPR011051">
    <property type="entry name" value="RmlC_Cupin_sf"/>
</dbReference>
<keyword evidence="2" id="KW-0479">Metal-binding</keyword>
<dbReference type="EMBL" id="JBJOSA010000016">
    <property type="protein sequence ID" value="MFL8938354.1"/>
    <property type="molecule type" value="Genomic_DNA"/>
</dbReference>
<sequence length="181" mass="20882">MISREEFNQIRIETLAYFQKASIKLTDKEMERIEVADFGLNRIRELGLQLIEYVNTERCCAKDLVLLPRQTCPEHLHPPVGESPGKEETFRCRFGTVYLYVPGPRTQHPSAIIPQDKQDTFTVWNEIILKEGEQYTLYPNTLHWFQAGEDGAIVSEFSTKSTDENDIFTDGNIERVPEVAE</sequence>
<evidence type="ECO:0000313" key="9">
    <source>
        <dbReference type="EMBL" id="MFL8938354.1"/>
    </source>
</evidence>
<reference evidence="9 10" key="1">
    <citation type="submission" date="2024-12" db="EMBL/GenBank/DDBJ databases">
        <authorList>
            <person name="Li X."/>
            <person name="Zhang D."/>
        </authorList>
    </citation>
    <scope>NUCLEOTIDE SEQUENCE [LARGE SCALE GENOMIC DNA]</scope>
    <source>
        <strain evidence="9 10">JCM19602</strain>
    </source>
</reference>
<comment type="catalytic activity">
    <reaction evidence="6">
        <text>D-lyxose = D-xylulose</text>
        <dbReference type="Rhea" id="RHEA:14201"/>
        <dbReference type="ChEBI" id="CHEBI:16789"/>
        <dbReference type="ChEBI" id="CHEBI:17140"/>
        <dbReference type="EC" id="5.3.1.15"/>
    </reaction>
</comment>
<proteinExistence type="inferred from homology"/>
<evidence type="ECO:0000313" key="10">
    <source>
        <dbReference type="Proteomes" id="UP001628668"/>
    </source>
</evidence>
<dbReference type="SUPFAM" id="SSF51182">
    <property type="entry name" value="RmlC-like cupins"/>
    <property type="match status" value="1"/>
</dbReference>
<evidence type="ECO:0000256" key="5">
    <source>
        <dbReference type="ARBA" id="ARBA00023277"/>
    </source>
</evidence>
<keyword evidence="4 9" id="KW-0413">Isomerase</keyword>
<dbReference type="RefSeq" id="WP_411160161.1">
    <property type="nucleotide sequence ID" value="NZ_JBJOSA010000016.1"/>
</dbReference>
<keyword evidence="10" id="KW-1185">Reference proteome</keyword>
<dbReference type="Proteomes" id="UP001628668">
    <property type="component" value="Unassembled WGS sequence"/>
</dbReference>
<evidence type="ECO:0000256" key="1">
    <source>
        <dbReference type="ARBA" id="ARBA00001936"/>
    </source>
</evidence>
<dbReference type="InterPro" id="IPR014710">
    <property type="entry name" value="RmlC-like_jellyroll"/>
</dbReference>
<gene>
    <name evidence="9" type="ORF">ACKA06_16300</name>
</gene>
<comment type="caution">
    <text evidence="9">The sequence shown here is derived from an EMBL/GenBank/DDBJ whole genome shotgun (WGS) entry which is preliminary data.</text>
</comment>
<evidence type="ECO:0000256" key="8">
    <source>
        <dbReference type="ARBA" id="ARBA00044972"/>
    </source>
</evidence>
<dbReference type="InterPro" id="IPR010864">
    <property type="entry name" value="D-lyxose_isomer"/>
</dbReference>
<protein>
    <recommendedName>
        <fullName evidence="8">D-lyxose ketol-isomerase</fullName>
        <ecNumber evidence="8">5.3.1.15</ecNumber>
    </recommendedName>
</protein>
<evidence type="ECO:0000256" key="7">
    <source>
        <dbReference type="ARBA" id="ARBA00044951"/>
    </source>
</evidence>
<keyword evidence="3" id="KW-0464">Manganese</keyword>
<keyword evidence="5" id="KW-0119">Carbohydrate metabolism</keyword>
<evidence type="ECO:0000256" key="3">
    <source>
        <dbReference type="ARBA" id="ARBA00023211"/>
    </source>
</evidence>
<organism evidence="9 10">
    <name type="scientific">Rossellomorea oryzaecorticis</name>
    <dbReference type="NCBI Taxonomy" id="1396505"/>
    <lineage>
        <taxon>Bacteria</taxon>
        <taxon>Bacillati</taxon>
        <taxon>Bacillota</taxon>
        <taxon>Bacilli</taxon>
        <taxon>Bacillales</taxon>
        <taxon>Bacillaceae</taxon>
        <taxon>Rossellomorea</taxon>
    </lineage>
</organism>
<dbReference type="CDD" id="cd20308">
    <property type="entry name" value="cupin_YdaE"/>
    <property type="match status" value="1"/>
</dbReference>
<evidence type="ECO:0000256" key="6">
    <source>
        <dbReference type="ARBA" id="ARBA00044907"/>
    </source>
</evidence>
<dbReference type="Pfam" id="PF07385">
    <property type="entry name" value="Lyx_isomer"/>
    <property type="match status" value="1"/>
</dbReference>
<dbReference type="GO" id="GO:0016853">
    <property type="term" value="F:isomerase activity"/>
    <property type="evidence" value="ECO:0007669"/>
    <property type="project" value="UniProtKB-KW"/>
</dbReference>
<evidence type="ECO:0000256" key="4">
    <source>
        <dbReference type="ARBA" id="ARBA00023235"/>
    </source>
</evidence>
<accession>A0ABW8VSK0</accession>
<dbReference type="EC" id="5.3.1.15" evidence="8"/>
<name>A0ABW8VSK0_9BACI</name>
<comment type="similarity">
    <text evidence="7">Belongs to the D-lyxose ketol-isomerase family.</text>
</comment>
<evidence type="ECO:0000256" key="2">
    <source>
        <dbReference type="ARBA" id="ARBA00022723"/>
    </source>
</evidence>
<dbReference type="Gene3D" id="2.60.120.10">
    <property type="entry name" value="Jelly Rolls"/>
    <property type="match status" value="1"/>
</dbReference>